<dbReference type="PANTHER" id="PTHR23526:SF4">
    <property type="entry name" value="INTEGRAL MEMBRANE TRANSPORT PROTEIN"/>
    <property type="match status" value="1"/>
</dbReference>
<evidence type="ECO:0000313" key="7">
    <source>
        <dbReference type="EMBL" id="RNE59270.1"/>
    </source>
</evidence>
<dbReference type="Pfam" id="PF07690">
    <property type="entry name" value="MFS_1"/>
    <property type="match status" value="1"/>
</dbReference>
<dbReference type="OrthoDB" id="4612864at2"/>
<feature type="transmembrane region" description="Helical" evidence="5">
    <location>
        <begin position="72"/>
        <end position="90"/>
    </location>
</feature>
<name>A0A3M8L148_9MICO</name>
<keyword evidence="2 5" id="KW-0812">Transmembrane</keyword>
<dbReference type="SUPFAM" id="SSF103473">
    <property type="entry name" value="MFS general substrate transporter"/>
    <property type="match status" value="1"/>
</dbReference>
<dbReference type="InterPro" id="IPR052528">
    <property type="entry name" value="Sugar_transport-like"/>
</dbReference>
<dbReference type="AlphaFoldDB" id="A0A3M8L148"/>
<keyword evidence="8" id="KW-1185">Reference proteome</keyword>
<dbReference type="PANTHER" id="PTHR23526">
    <property type="entry name" value="INTEGRAL MEMBRANE TRANSPORT PROTEIN-RELATED"/>
    <property type="match status" value="1"/>
</dbReference>
<evidence type="ECO:0000256" key="5">
    <source>
        <dbReference type="SAM" id="Phobius"/>
    </source>
</evidence>
<dbReference type="InterPro" id="IPR020846">
    <property type="entry name" value="MFS_dom"/>
</dbReference>
<dbReference type="GO" id="GO:0005886">
    <property type="term" value="C:plasma membrane"/>
    <property type="evidence" value="ECO:0007669"/>
    <property type="project" value="UniProtKB-SubCell"/>
</dbReference>
<feature type="transmembrane region" description="Helical" evidence="5">
    <location>
        <begin position="38"/>
        <end position="60"/>
    </location>
</feature>
<feature type="transmembrane region" description="Helical" evidence="5">
    <location>
        <begin position="96"/>
        <end position="115"/>
    </location>
</feature>
<dbReference type="EMBL" id="RDSR01000017">
    <property type="protein sequence ID" value="RNE59270.1"/>
    <property type="molecule type" value="Genomic_DNA"/>
</dbReference>
<protein>
    <submittedName>
        <fullName evidence="7">MFS transporter</fullName>
    </submittedName>
</protein>
<proteinExistence type="predicted"/>
<comment type="caution">
    <text evidence="7">The sequence shown here is derived from an EMBL/GenBank/DDBJ whole genome shotgun (WGS) entry which is preliminary data.</text>
</comment>
<evidence type="ECO:0000256" key="3">
    <source>
        <dbReference type="ARBA" id="ARBA00022989"/>
    </source>
</evidence>
<keyword evidence="3 5" id="KW-1133">Transmembrane helix</keyword>
<feature type="domain" description="Major facilitator superfamily (MFS) profile" evidence="6">
    <location>
        <begin position="1"/>
        <end position="388"/>
    </location>
</feature>
<dbReference type="InterPro" id="IPR036259">
    <property type="entry name" value="MFS_trans_sf"/>
</dbReference>
<dbReference type="Gene3D" id="1.20.1250.20">
    <property type="entry name" value="MFS general substrate transporter like domains"/>
    <property type="match status" value="2"/>
</dbReference>
<evidence type="ECO:0000256" key="1">
    <source>
        <dbReference type="ARBA" id="ARBA00004651"/>
    </source>
</evidence>
<feature type="transmembrane region" description="Helical" evidence="5">
    <location>
        <begin position="136"/>
        <end position="154"/>
    </location>
</feature>
<dbReference type="Proteomes" id="UP000279859">
    <property type="component" value="Unassembled WGS sequence"/>
</dbReference>
<accession>A0A3M8L148</accession>
<feature type="transmembrane region" description="Helical" evidence="5">
    <location>
        <begin position="166"/>
        <end position="185"/>
    </location>
</feature>
<reference evidence="7 8" key="1">
    <citation type="submission" date="2018-11" db="EMBL/GenBank/DDBJ databases">
        <title>Cryobacterium sp. nov., isolated from rhizosphere soil of lettuce.</title>
        <authorList>
            <person name="Wang Y."/>
        </authorList>
    </citation>
    <scope>NUCLEOTIDE SEQUENCE [LARGE SCALE GENOMIC DNA]</scope>
    <source>
        <strain evidence="7 8">NEAU-85</strain>
    </source>
</reference>
<dbReference type="GO" id="GO:0022857">
    <property type="term" value="F:transmembrane transporter activity"/>
    <property type="evidence" value="ECO:0007669"/>
    <property type="project" value="InterPro"/>
</dbReference>
<sequence length="393" mass="40277">MTRTPPLRLLLILSQAVIIQAIVYAMRPSLSYAALDAGASPALLGVISAAFALPGLLLALPVGHVNDRFGERWLLVAGAIAIVAATILATTGLSSVALIIVATALLGLGHLVSLIGQQAMVGNTTNRQKFDSVFGLYTFSASVGQTLGPLLLVLPGGTESLPPLHLIFLSCGALSIAMLVMSLFMTSSPHDRPESPPGMLSTAGVLLRTRGLPQSLIATSIVLSSLDIFLAYTPALGHERGISTGVVSAMLVARSVMSMASRLSLGRMVLLAGRRRLLISTISVSALALACIALPLPPLWLVVLSGVYGFVMGTCQPITLSWVSDLAPPGTRGLAMSMRLASNRLGQTALPATVGTFASATGAPGVLVATGILLAFAAWSSSAVPNSTAAADG</sequence>
<comment type="subcellular location">
    <subcellularLocation>
        <location evidence="1">Cell membrane</location>
        <topology evidence="1">Multi-pass membrane protein</topology>
    </subcellularLocation>
</comment>
<evidence type="ECO:0000259" key="6">
    <source>
        <dbReference type="PROSITE" id="PS50850"/>
    </source>
</evidence>
<dbReference type="PROSITE" id="PS50850">
    <property type="entry name" value="MFS"/>
    <property type="match status" value="1"/>
</dbReference>
<organism evidence="7 8">
    <name type="scientific">Cryobacterium tepidiphilum</name>
    <dbReference type="NCBI Taxonomy" id="2486026"/>
    <lineage>
        <taxon>Bacteria</taxon>
        <taxon>Bacillati</taxon>
        <taxon>Actinomycetota</taxon>
        <taxon>Actinomycetes</taxon>
        <taxon>Micrococcales</taxon>
        <taxon>Microbacteriaceae</taxon>
        <taxon>Cryobacterium</taxon>
    </lineage>
</organism>
<dbReference type="RefSeq" id="WP_123046205.1">
    <property type="nucleotide sequence ID" value="NZ_RDSR01000017.1"/>
</dbReference>
<evidence type="ECO:0000256" key="2">
    <source>
        <dbReference type="ARBA" id="ARBA00022692"/>
    </source>
</evidence>
<dbReference type="InterPro" id="IPR011701">
    <property type="entry name" value="MFS"/>
</dbReference>
<gene>
    <name evidence="7" type="ORF">EEJ31_10225</name>
</gene>
<keyword evidence="4 5" id="KW-0472">Membrane</keyword>
<feature type="transmembrane region" description="Helical" evidence="5">
    <location>
        <begin position="7"/>
        <end position="26"/>
    </location>
</feature>
<evidence type="ECO:0000256" key="4">
    <source>
        <dbReference type="ARBA" id="ARBA00023136"/>
    </source>
</evidence>
<feature type="transmembrane region" description="Helical" evidence="5">
    <location>
        <begin position="348"/>
        <end position="379"/>
    </location>
</feature>
<evidence type="ECO:0000313" key="8">
    <source>
        <dbReference type="Proteomes" id="UP000279859"/>
    </source>
</evidence>
<feature type="transmembrane region" description="Helical" evidence="5">
    <location>
        <begin position="277"/>
        <end position="296"/>
    </location>
</feature>